<dbReference type="InterPro" id="IPR010982">
    <property type="entry name" value="Lambda_DNA-bd_dom_sf"/>
</dbReference>
<accession>A0A4S4G1L1</accession>
<protein>
    <submittedName>
        <fullName evidence="2">Helix-turn-helix transcriptional regulator</fullName>
    </submittedName>
</protein>
<dbReference type="PANTHER" id="PTHR37301">
    <property type="entry name" value="DNA-BINDING PROTEIN-RELATED"/>
    <property type="match status" value="1"/>
</dbReference>
<dbReference type="RefSeq" id="WP_136434357.1">
    <property type="nucleotide sequence ID" value="NZ_QZEA01000018.1"/>
</dbReference>
<proteinExistence type="predicted"/>
<reference evidence="2 3" key="1">
    <citation type="submission" date="2019-04" db="EMBL/GenBank/DDBJ databases">
        <title>Microbes associate with the intestines of laboratory mice.</title>
        <authorList>
            <person name="Navarre W."/>
            <person name="Wong E."/>
            <person name="Huang K.C."/>
            <person name="Tropini C."/>
            <person name="Ng K."/>
            <person name="Yu B."/>
        </authorList>
    </citation>
    <scope>NUCLEOTIDE SEQUENCE [LARGE SCALE GENOMIC DNA]</scope>
    <source>
        <strain evidence="2 3">NM80_B27</strain>
    </source>
</reference>
<dbReference type="GO" id="GO:0003677">
    <property type="term" value="F:DNA binding"/>
    <property type="evidence" value="ECO:0007669"/>
    <property type="project" value="InterPro"/>
</dbReference>
<evidence type="ECO:0000259" key="1">
    <source>
        <dbReference type="PROSITE" id="PS50943"/>
    </source>
</evidence>
<dbReference type="SUPFAM" id="SSF47413">
    <property type="entry name" value="lambda repressor-like DNA-binding domains"/>
    <property type="match status" value="1"/>
</dbReference>
<dbReference type="EMBL" id="SSTJ01000006">
    <property type="protein sequence ID" value="THG37390.1"/>
    <property type="molecule type" value="Genomic_DNA"/>
</dbReference>
<organism evidence="2 3">
    <name type="scientific">Adlercreutzia caecimuris</name>
    <dbReference type="NCBI Taxonomy" id="671266"/>
    <lineage>
        <taxon>Bacteria</taxon>
        <taxon>Bacillati</taxon>
        <taxon>Actinomycetota</taxon>
        <taxon>Coriobacteriia</taxon>
        <taxon>Eggerthellales</taxon>
        <taxon>Eggerthellaceae</taxon>
        <taxon>Adlercreutzia</taxon>
    </lineage>
</organism>
<name>A0A4S4G1L1_9ACTN</name>
<dbReference type="AlphaFoldDB" id="A0A4S4G1L1"/>
<evidence type="ECO:0000313" key="2">
    <source>
        <dbReference type="EMBL" id="THG37390.1"/>
    </source>
</evidence>
<dbReference type="InterPro" id="IPR001387">
    <property type="entry name" value="Cro/C1-type_HTH"/>
</dbReference>
<dbReference type="PANTHER" id="PTHR37301:SF1">
    <property type="entry name" value="DNA-BINDING PROTEIN"/>
    <property type="match status" value="1"/>
</dbReference>
<dbReference type="SMART" id="SM00530">
    <property type="entry name" value="HTH_XRE"/>
    <property type="match status" value="1"/>
</dbReference>
<dbReference type="PROSITE" id="PS50943">
    <property type="entry name" value="HTH_CROC1"/>
    <property type="match status" value="1"/>
</dbReference>
<feature type="domain" description="HTH cro/C1-type" evidence="1">
    <location>
        <begin position="20"/>
        <end position="62"/>
    </location>
</feature>
<dbReference type="CDD" id="cd00093">
    <property type="entry name" value="HTH_XRE"/>
    <property type="match status" value="1"/>
</dbReference>
<dbReference type="Proteomes" id="UP000308978">
    <property type="component" value="Unassembled WGS sequence"/>
</dbReference>
<comment type="caution">
    <text evidence="2">The sequence shown here is derived from an EMBL/GenBank/DDBJ whole genome shotgun (WGS) entry which is preliminary data.</text>
</comment>
<sequence length="89" mass="9979">MKYAIQLGKLMKERGVKGMDLVKLTGHTPANISRLRQGKIRAVRFSTLFAICDYLDVAPGDILIRVTDEEAEHLEKGVFVIDMDDASEE</sequence>
<gene>
    <name evidence="2" type="ORF">E5986_06420</name>
</gene>
<evidence type="ECO:0000313" key="3">
    <source>
        <dbReference type="Proteomes" id="UP000308978"/>
    </source>
</evidence>
<dbReference type="Gene3D" id="1.10.260.40">
    <property type="entry name" value="lambda repressor-like DNA-binding domains"/>
    <property type="match status" value="1"/>
</dbReference>
<dbReference type="Pfam" id="PF13443">
    <property type="entry name" value="HTH_26"/>
    <property type="match status" value="1"/>
</dbReference>